<dbReference type="Pfam" id="PF01699">
    <property type="entry name" value="Na_Ca_ex"/>
    <property type="match status" value="1"/>
</dbReference>
<evidence type="ECO:0000256" key="2">
    <source>
        <dbReference type="ARBA" id="ARBA00022692"/>
    </source>
</evidence>
<evidence type="ECO:0000313" key="7">
    <source>
        <dbReference type="EMBL" id="EOA85881.1"/>
    </source>
</evidence>
<reference evidence="7 8" key="2">
    <citation type="journal article" date="2013" name="PLoS Genet.">
        <title>Comparative genome structure, secondary metabolite, and effector coding capacity across Cochliobolus pathogens.</title>
        <authorList>
            <person name="Condon B.J."/>
            <person name="Leng Y."/>
            <person name="Wu D."/>
            <person name="Bushley K.E."/>
            <person name="Ohm R.A."/>
            <person name="Otillar R."/>
            <person name="Martin J."/>
            <person name="Schackwitz W."/>
            <person name="Grimwood J."/>
            <person name="MohdZainudin N."/>
            <person name="Xue C."/>
            <person name="Wang R."/>
            <person name="Manning V.A."/>
            <person name="Dhillon B."/>
            <person name="Tu Z.J."/>
            <person name="Steffenson B.J."/>
            <person name="Salamov A."/>
            <person name="Sun H."/>
            <person name="Lowry S."/>
            <person name="LaButti K."/>
            <person name="Han J."/>
            <person name="Copeland A."/>
            <person name="Lindquist E."/>
            <person name="Barry K."/>
            <person name="Schmutz J."/>
            <person name="Baker S.E."/>
            <person name="Ciuffetti L.M."/>
            <person name="Grigoriev I.V."/>
            <person name="Zhong S."/>
            <person name="Turgeon B.G."/>
        </authorList>
    </citation>
    <scope>NUCLEOTIDE SEQUENCE [LARGE SCALE GENOMIC DNA]</scope>
    <source>
        <strain evidence="8">28A</strain>
    </source>
</reference>
<feature type="transmembrane region" description="Helical" evidence="5">
    <location>
        <begin position="188"/>
        <end position="206"/>
    </location>
</feature>
<organism evidence="7 8">
    <name type="scientific">Exserohilum turcicum (strain 28A)</name>
    <name type="common">Northern leaf blight fungus</name>
    <name type="synonym">Setosphaeria turcica</name>
    <dbReference type="NCBI Taxonomy" id="671987"/>
    <lineage>
        <taxon>Eukaryota</taxon>
        <taxon>Fungi</taxon>
        <taxon>Dikarya</taxon>
        <taxon>Ascomycota</taxon>
        <taxon>Pezizomycotina</taxon>
        <taxon>Dothideomycetes</taxon>
        <taxon>Pleosporomycetidae</taxon>
        <taxon>Pleosporales</taxon>
        <taxon>Pleosporineae</taxon>
        <taxon>Pleosporaceae</taxon>
        <taxon>Exserohilum</taxon>
    </lineage>
</organism>
<feature type="transmembrane region" description="Helical" evidence="5">
    <location>
        <begin position="226"/>
        <end position="248"/>
    </location>
</feature>
<feature type="domain" description="Sodium/calcium exchanger membrane region" evidence="6">
    <location>
        <begin position="230"/>
        <end position="370"/>
    </location>
</feature>
<feature type="transmembrane region" description="Helical" evidence="5">
    <location>
        <begin position="14"/>
        <end position="32"/>
    </location>
</feature>
<dbReference type="Proteomes" id="UP000016935">
    <property type="component" value="Unassembled WGS sequence"/>
</dbReference>
<keyword evidence="4 5" id="KW-0472">Membrane</keyword>
<sequence length="383" mass="42518">MWTLEDMLEEISTVHRILLCYSVAISVAIEWLRLNHEDTLLSIFVEMVQFAVVVDCILIITYHLMHLSASNRMLATVVYQTPLVTGPLAEFELTRLMLMENATTAANIFLVGCMYAKPLVAGALCLVLHNLYIGGPGMQPHANILTNVSKVFLRSAALAALFTYGVGLESLPILTAAAGDSLWLSRGVPILLLLSISLACYFWYWYAEKYRDIASKSYNSRRDPEWIVLLVCLVALKLAAANLVHSVWKQIRGVALTMDEDIAWESSDAVVQFAILPLATAAVDHLADISAAYRGDIYWSWISICQSTLQTFFLIRPLFVLVGHDLDPRSGRIGIAMCFLGIALWLSLPIQSRLLKGSVLLLMYSGVVALCAAHFDYFNTHIS</sequence>
<gene>
    <name evidence="7" type="ORF">SETTUDRAFT_28838</name>
</gene>
<feature type="transmembrane region" description="Helical" evidence="5">
    <location>
        <begin position="333"/>
        <end position="352"/>
    </location>
</feature>
<dbReference type="GO" id="GO:0055085">
    <property type="term" value="P:transmembrane transport"/>
    <property type="evidence" value="ECO:0007669"/>
    <property type="project" value="InterPro"/>
</dbReference>
<dbReference type="AlphaFoldDB" id="R0IM40"/>
<evidence type="ECO:0000256" key="3">
    <source>
        <dbReference type="ARBA" id="ARBA00022989"/>
    </source>
</evidence>
<protein>
    <recommendedName>
        <fullName evidence="6">Sodium/calcium exchanger membrane region domain-containing protein</fullName>
    </recommendedName>
</protein>
<dbReference type="HOGENOM" id="CLU_721920_0_0_1"/>
<feature type="transmembrane region" description="Helical" evidence="5">
    <location>
        <begin position="358"/>
        <end position="378"/>
    </location>
</feature>
<comment type="subcellular location">
    <subcellularLocation>
        <location evidence="1">Membrane</location>
        <topology evidence="1">Multi-pass membrane protein</topology>
    </subcellularLocation>
</comment>
<evidence type="ECO:0000256" key="5">
    <source>
        <dbReference type="SAM" id="Phobius"/>
    </source>
</evidence>
<dbReference type="OrthoDB" id="3689483at2759"/>
<keyword evidence="3 5" id="KW-1133">Transmembrane helix</keyword>
<keyword evidence="2 5" id="KW-0812">Transmembrane</keyword>
<feature type="transmembrane region" description="Helical" evidence="5">
    <location>
        <begin position="151"/>
        <end position="168"/>
    </location>
</feature>
<reference evidence="7 8" key="1">
    <citation type="journal article" date="2012" name="PLoS Pathog.">
        <title>Diverse lifestyles and strategies of plant pathogenesis encoded in the genomes of eighteen Dothideomycetes fungi.</title>
        <authorList>
            <person name="Ohm R.A."/>
            <person name="Feau N."/>
            <person name="Henrissat B."/>
            <person name="Schoch C.L."/>
            <person name="Horwitz B.A."/>
            <person name="Barry K.W."/>
            <person name="Condon B.J."/>
            <person name="Copeland A.C."/>
            <person name="Dhillon B."/>
            <person name="Glaser F."/>
            <person name="Hesse C.N."/>
            <person name="Kosti I."/>
            <person name="LaButti K."/>
            <person name="Lindquist E.A."/>
            <person name="Lucas S."/>
            <person name="Salamov A.A."/>
            <person name="Bradshaw R.E."/>
            <person name="Ciuffetti L."/>
            <person name="Hamelin R.C."/>
            <person name="Kema G.H.J."/>
            <person name="Lawrence C."/>
            <person name="Scott J.A."/>
            <person name="Spatafora J.W."/>
            <person name="Turgeon B.G."/>
            <person name="de Wit P.J.G.M."/>
            <person name="Zhong S."/>
            <person name="Goodwin S.B."/>
            <person name="Grigoriev I.V."/>
        </authorList>
    </citation>
    <scope>NUCLEOTIDE SEQUENCE [LARGE SCALE GENOMIC DNA]</scope>
    <source>
        <strain evidence="8">28A</strain>
    </source>
</reference>
<dbReference type="EMBL" id="KB908626">
    <property type="protein sequence ID" value="EOA85881.1"/>
    <property type="molecule type" value="Genomic_DNA"/>
</dbReference>
<keyword evidence="8" id="KW-1185">Reference proteome</keyword>
<dbReference type="GO" id="GO:0016020">
    <property type="term" value="C:membrane"/>
    <property type="evidence" value="ECO:0007669"/>
    <property type="project" value="UniProtKB-SubCell"/>
</dbReference>
<evidence type="ECO:0000259" key="6">
    <source>
        <dbReference type="Pfam" id="PF01699"/>
    </source>
</evidence>
<feature type="transmembrane region" description="Helical" evidence="5">
    <location>
        <begin position="44"/>
        <end position="65"/>
    </location>
</feature>
<dbReference type="RefSeq" id="XP_008026379.1">
    <property type="nucleotide sequence ID" value="XM_008028188.1"/>
</dbReference>
<evidence type="ECO:0000313" key="8">
    <source>
        <dbReference type="Proteomes" id="UP000016935"/>
    </source>
</evidence>
<accession>R0IM40</accession>
<evidence type="ECO:0000256" key="4">
    <source>
        <dbReference type="ARBA" id="ARBA00023136"/>
    </source>
</evidence>
<name>R0IM40_EXST2</name>
<evidence type="ECO:0000256" key="1">
    <source>
        <dbReference type="ARBA" id="ARBA00004141"/>
    </source>
</evidence>
<feature type="transmembrane region" description="Helical" evidence="5">
    <location>
        <begin position="105"/>
        <end position="131"/>
    </location>
</feature>
<dbReference type="InterPro" id="IPR004837">
    <property type="entry name" value="NaCa_Exmemb"/>
</dbReference>
<dbReference type="GeneID" id="19403281"/>
<proteinExistence type="predicted"/>